<dbReference type="GeneID" id="70906039"/>
<feature type="domain" description="HTH gntR-type" evidence="4">
    <location>
        <begin position="18"/>
        <end position="76"/>
    </location>
</feature>
<dbReference type="PANTHER" id="PTHR43537:SF45">
    <property type="entry name" value="GNTR FAMILY REGULATORY PROTEIN"/>
    <property type="match status" value="1"/>
</dbReference>
<dbReference type="RefSeq" id="WP_048638414.1">
    <property type="nucleotide sequence ID" value="NZ_CGIG01000001.1"/>
</dbReference>
<evidence type="ECO:0000256" key="2">
    <source>
        <dbReference type="ARBA" id="ARBA00023125"/>
    </source>
</evidence>
<dbReference type="Proteomes" id="UP000044377">
    <property type="component" value="Unassembled WGS sequence"/>
</dbReference>
<dbReference type="Proteomes" id="UP000285972">
    <property type="component" value="Unassembled WGS sequence"/>
</dbReference>
<feature type="domain" description="GntR C-terminal" evidence="5">
    <location>
        <begin position="86"/>
        <end position="210"/>
    </location>
</feature>
<keyword evidence="2" id="KW-0238">DNA-binding</keyword>
<dbReference type="SUPFAM" id="SSF46785">
    <property type="entry name" value="Winged helix' DNA-binding domain"/>
    <property type="match status" value="1"/>
</dbReference>
<evidence type="ECO:0000259" key="5">
    <source>
        <dbReference type="SMART" id="SM00895"/>
    </source>
</evidence>
<dbReference type="InterPro" id="IPR036388">
    <property type="entry name" value="WH-like_DNA-bd_sf"/>
</dbReference>
<evidence type="ECO:0000313" key="9">
    <source>
        <dbReference type="Proteomes" id="UP000285972"/>
    </source>
</evidence>
<dbReference type="OrthoDB" id="9799812at2"/>
<dbReference type="InterPro" id="IPR036390">
    <property type="entry name" value="WH_DNA-bd_sf"/>
</dbReference>
<reference evidence="8" key="1">
    <citation type="submission" date="2015-01" db="EMBL/GenBank/DDBJ databases">
        <authorList>
            <person name="Paterson Steve"/>
        </authorList>
    </citation>
    <scope>NUCLEOTIDE SEQUENCE [LARGE SCALE GENOMIC DNA]</scope>
    <source>
        <strain evidence="8">OBR1</strain>
    </source>
</reference>
<dbReference type="EMBL" id="MJLX01000089">
    <property type="protein sequence ID" value="RLM17230.1"/>
    <property type="molecule type" value="Genomic_DNA"/>
</dbReference>
<reference evidence="7 9" key="3">
    <citation type="submission" date="2016-09" db="EMBL/GenBank/DDBJ databases">
        <authorList>
            <person name="Doonan J."/>
            <person name="Pachebat J.A."/>
            <person name="Golyshin P.N."/>
            <person name="Denman S."/>
            <person name="Mcdonald J.E."/>
        </authorList>
    </citation>
    <scope>NUCLEOTIDE SEQUENCE [LARGE SCALE GENOMIC DNA]</scope>
    <source>
        <strain evidence="7 9">FRB141</strain>
    </source>
</reference>
<organism evidence="6 8">
    <name type="scientific">Brenneria goodwinii</name>
    <dbReference type="NCBI Taxonomy" id="1109412"/>
    <lineage>
        <taxon>Bacteria</taxon>
        <taxon>Pseudomonadati</taxon>
        <taxon>Pseudomonadota</taxon>
        <taxon>Gammaproteobacteria</taxon>
        <taxon>Enterobacterales</taxon>
        <taxon>Pectobacteriaceae</taxon>
        <taxon>Brenneria</taxon>
    </lineage>
</organism>
<gene>
    <name evidence="7" type="ORF">BIY26_21165</name>
    <name evidence="6" type="ORF">BN1221_03574c</name>
</gene>
<keyword evidence="1" id="KW-0805">Transcription regulation</keyword>
<dbReference type="EMBL" id="CGIG01000001">
    <property type="protein sequence ID" value="CPR19091.1"/>
    <property type="molecule type" value="Genomic_DNA"/>
</dbReference>
<evidence type="ECO:0000259" key="4">
    <source>
        <dbReference type="SMART" id="SM00345"/>
    </source>
</evidence>
<dbReference type="SUPFAM" id="SSF48008">
    <property type="entry name" value="GntR ligand-binding domain-like"/>
    <property type="match status" value="1"/>
</dbReference>
<dbReference type="GO" id="GO:0003677">
    <property type="term" value="F:DNA binding"/>
    <property type="evidence" value="ECO:0007669"/>
    <property type="project" value="UniProtKB-KW"/>
</dbReference>
<keyword evidence="3" id="KW-0804">Transcription</keyword>
<evidence type="ECO:0000256" key="1">
    <source>
        <dbReference type="ARBA" id="ARBA00023015"/>
    </source>
</evidence>
<reference evidence="6" key="2">
    <citation type="submission" date="2015-01" db="EMBL/GenBank/DDBJ databases">
        <authorList>
            <person name="Xiang T."/>
            <person name="Song Y."/>
            <person name="Huang L."/>
            <person name="Wang B."/>
            <person name="Wu P."/>
        </authorList>
    </citation>
    <scope>NUCLEOTIDE SEQUENCE [LARGE SCALE GENOMIC DNA]</scope>
    <source>
        <strain evidence="6">OBR1</strain>
    </source>
</reference>
<dbReference type="Pfam" id="PF00392">
    <property type="entry name" value="GntR"/>
    <property type="match status" value="1"/>
</dbReference>
<dbReference type="SMART" id="SM00895">
    <property type="entry name" value="FCD"/>
    <property type="match status" value="1"/>
</dbReference>
<dbReference type="Gene3D" id="1.10.10.10">
    <property type="entry name" value="Winged helix-like DNA-binding domain superfamily/Winged helix DNA-binding domain"/>
    <property type="match status" value="1"/>
</dbReference>
<dbReference type="KEGG" id="bgj:AWC36_04510"/>
<keyword evidence="8" id="KW-1185">Reference proteome</keyword>
<dbReference type="Pfam" id="PF07729">
    <property type="entry name" value="FCD"/>
    <property type="match status" value="1"/>
</dbReference>
<dbReference type="AlphaFoldDB" id="A0A0G4JZ08"/>
<sequence>MVTLSSEKNSALSQGDSAWLRIRHDVLCCRLLPGAMVTEQMLMERYAIGKSSCRVALARLCHENLIQSRPRKGYKIAPISVQDVEEIFTIRAQLEPLAARLAVGRIDIDLLRRLEAACREEIQAPLSKQIDTFMNANKRFHLAIAQASGNNHLIRTLSTLMDEMSRLVALGFNVQKTKPEIKHDHNAMIEAFSQGDSKRVELIARRHIETFQAMTLEKVYATLSRDGAVLPILERRLQL</sequence>
<dbReference type="InterPro" id="IPR011711">
    <property type="entry name" value="GntR_C"/>
</dbReference>
<evidence type="ECO:0000313" key="6">
    <source>
        <dbReference type="EMBL" id="CPR19091.1"/>
    </source>
</evidence>
<proteinExistence type="predicted"/>
<dbReference type="Gene3D" id="1.20.120.530">
    <property type="entry name" value="GntR ligand-binding domain-like"/>
    <property type="match status" value="1"/>
</dbReference>
<accession>A0A0G4JZ08</accession>
<evidence type="ECO:0000313" key="8">
    <source>
        <dbReference type="Proteomes" id="UP000044377"/>
    </source>
</evidence>
<dbReference type="GO" id="GO:0003700">
    <property type="term" value="F:DNA-binding transcription factor activity"/>
    <property type="evidence" value="ECO:0007669"/>
    <property type="project" value="InterPro"/>
</dbReference>
<name>A0A0G4JZ08_9GAMM</name>
<dbReference type="PANTHER" id="PTHR43537">
    <property type="entry name" value="TRANSCRIPTIONAL REGULATOR, GNTR FAMILY"/>
    <property type="match status" value="1"/>
</dbReference>
<protein>
    <submittedName>
        <fullName evidence="7">GntR family transcriptional regulator</fullName>
    </submittedName>
    <submittedName>
        <fullName evidence="6">Transcriptional regulator, GntR family</fullName>
    </submittedName>
</protein>
<evidence type="ECO:0000313" key="7">
    <source>
        <dbReference type="EMBL" id="RLM17230.1"/>
    </source>
</evidence>
<dbReference type="SMART" id="SM00345">
    <property type="entry name" value="HTH_GNTR"/>
    <property type="match status" value="1"/>
</dbReference>
<dbReference type="STRING" id="1109412.BN1221_03574c"/>
<dbReference type="InterPro" id="IPR008920">
    <property type="entry name" value="TF_FadR/GntR_C"/>
</dbReference>
<evidence type="ECO:0000256" key="3">
    <source>
        <dbReference type="ARBA" id="ARBA00023163"/>
    </source>
</evidence>
<dbReference type="InterPro" id="IPR000524">
    <property type="entry name" value="Tscrpt_reg_HTH_GntR"/>
</dbReference>